<sequence length="46" mass="5428">MRTDLLDPTNDGNILQMNLIELNKADHRVLPPYPPWPWISNRPEFV</sequence>
<protein>
    <submittedName>
        <fullName evidence="1">Uncharacterized protein</fullName>
    </submittedName>
</protein>
<dbReference type="STRING" id="195064.SAMN05421721_1085"/>
<accession>A0A1I4RIC7</accession>
<gene>
    <name evidence="1" type="ORF">SAMN05421721_1085</name>
</gene>
<keyword evidence="2" id="KW-1185">Reference proteome</keyword>
<organism evidence="1 2">
    <name type="scientific">Ectothiorhodospira mobilis</name>
    <dbReference type="NCBI Taxonomy" id="195064"/>
    <lineage>
        <taxon>Bacteria</taxon>
        <taxon>Pseudomonadati</taxon>
        <taxon>Pseudomonadota</taxon>
        <taxon>Gammaproteobacteria</taxon>
        <taxon>Chromatiales</taxon>
        <taxon>Ectothiorhodospiraceae</taxon>
        <taxon>Ectothiorhodospira</taxon>
    </lineage>
</organism>
<dbReference type="EMBL" id="FOUO01000008">
    <property type="protein sequence ID" value="SFM51977.1"/>
    <property type="molecule type" value="Genomic_DNA"/>
</dbReference>
<name>A0A1I4RIC7_ECTMO</name>
<dbReference type="Proteomes" id="UP000199556">
    <property type="component" value="Unassembled WGS sequence"/>
</dbReference>
<dbReference type="AlphaFoldDB" id="A0A1I4RIC7"/>
<evidence type="ECO:0000313" key="2">
    <source>
        <dbReference type="Proteomes" id="UP000199556"/>
    </source>
</evidence>
<reference evidence="1 2" key="1">
    <citation type="submission" date="2016-10" db="EMBL/GenBank/DDBJ databases">
        <authorList>
            <person name="de Groot N.N."/>
        </authorList>
    </citation>
    <scope>NUCLEOTIDE SEQUENCE [LARGE SCALE GENOMIC DNA]</scope>
    <source>
        <strain evidence="1 2">DSM 4180</strain>
    </source>
</reference>
<evidence type="ECO:0000313" key="1">
    <source>
        <dbReference type="EMBL" id="SFM51977.1"/>
    </source>
</evidence>
<proteinExistence type="predicted"/>